<gene>
    <name evidence="1" type="ORF">GD597_17170</name>
</gene>
<proteinExistence type="predicted"/>
<keyword evidence="2" id="KW-1185">Reference proteome</keyword>
<reference evidence="1" key="1">
    <citation type="submission" date="2019-10" db="EMBL/GenBank/DDBJ databases">
        <title>Draft genome sequence of Panacibacter sp. KCS-6.</title>
        <authorList>
            <person name="Yim K.J."/>
        </authorList>
    </citation>
    <scope>NUCLEOTIDE SEQUENCE</scope>
    <source>
        <strain evidence="1">KCS-6</strain>
    </source>
</reference>
<evidence type="ECO:0000313" key="2">
    <source>
        <dbReference type="Proteomes" id="UP000598971"/>
    </source>
</evidence>
<sequence>MNTKKFEYKRTTVRLVVLSIHPVVDMFPNNEITPTYLKEAAFFNHYDCPVVTIDNKVLTHPESFISASENGLKEIEVIVIENISEKEITRMICYGQFQYHKRNNLKFYLLINFLINQLEIYPEWAKEIETEEENADYKVAAILGCSRSTVYRTRYVGNFDLNLFDRVENEEDFTMFHAYQIAQQRKGGKIEKEPSVIQKELTPESPPPNLKFNFSCPNFKIDIKAVNCELKVNIDGEEKLDYEYCLVPQEDKKSSTETYSFMNDHGDTIFVTIKKVK</sequence>
<name>A0A8J8FGX1_9BACT</name>
<dbReference type="Proteomes" id="UP000598971">
    <property type="component" value="Unassembled WGS sequence"/>
</dbReference>
<dbReference type="AlphaFoldDB" id="A0A8J8FGX1"/>
<organism evidence="1 2">
    <name type="scientific">Limnovirga soli</name>
    <dbReference type="NCBI Taxonomy" id="2656915"/>
    <lineage>
        <taxon>Bacteria</taxon>
        <taxon>Pseudomonadati</taxon>
        <taxon>Bacteroidota</taxon>
        <taxon>Chitinophagia</taxon>
        <taxon>Chitinophagales</taxon>
        <taxon>Chitinophagaceae</taxon>
        <taxon>Limnovirga</taxon>
    </lineage>
</organism>
<dbReference type="RefSeq" id="WP_171609156.1">
    <property type="nucleotide sequence ID" value="NZ_WHPF01000013.1"/>
</dbReference>
<comment type="caution">
    <text evidence="1">The sequence shown here is derived from an EMBL/GenBank/DDBJ whole genome shotgun (WGS) entry which is preliminary data.</text>
</comment>
<protein>
    <submittedName>
        <fullName evidence="1">Uncharacterized protein</fullName>
    </submittedName>
</protein>
<accession>A0A8J8FGX1</accession>
<evidence type="ECO:0000313" key="1">
    <source>
        <dbReference type="EMBL" id="NNV57207.1"/>
    </source>
</evidence>
<dbReference type="EMBL" id="WHPF01000013">
    <property type="protein sequence ID" value="NNV57207.1"/>
    <property type="molecule type" value="Genomic_DNA"/>
</dbReference>